<dbReference type="Proteomes" id="UP000054549">
    <property type="component" value="Unassembled WGS sequence"/>
</dbReference>
<evidence type="ECO:0000313" key="1">
    <source>
        <dbReference type="EMBL" id="KIL58697.1"/>
    </source>
</evidence>
<sequence length="81" mass="8893">MTNCDKQILGCSVPRLIWSRDLQPPATDEFQLGIYTTGSHPPSSSVLCDRALGGARWRLTIVRSLVLIVHQGSLLSGHDSY</sequence>
<gene>
    <name evidence="1" type="ORF">M378DRAFT_170249</name>
</gene>
<keyword evidence="2" id="KW-1185">Reference proteome</keyword>
<reference evidence="1 2" key="1">
    <citation type="submission" date="2014-04" db="EMBL/GenBank/DDBJ databases">
        <title>Evolutionary Origins and Diversification of the Mycorrhizal Mutualists.</title>
        <authorList>
            <consortium name="DOE Joint Genome Institute"/>
            <consortium name="Mycorrhizal Genomics Consortium"/>
            <person name="Kohler A."/>
            <person name="Kuo A."/>
            <person name="Nagy L.G."/>
            <person name="Floudas D."/>
            <person name="Copeland A."/>
            <person name="Barry K.W."/>
            <person name="Cichocki N."/>
            <person name="Veneault-Fourrey C."/>
            <person name="LaButti K."/>
            <person name="Lindquist E.A."/>
            <person name="Lipzen A."/>
            <person name="Lundell T."/>
            <person name="Morin E."/>
            <person name="Murat C."/>
            <person name="Riley R."/>
            <person name="Ohm R."/>
            <person name="Sun H."/>
            <person name="Tunlid A."/>
            <person name="Henrissat B."/>
            <person name="Grigoriev I.V."/>
            <person name="Hibbett D.S."/>
            <person name="Martin F."/>
        </authorList>
    </citation>
    <scope>NUCLEOTIDE SEQUENCE [LARGE SCALE GENOMIC DNA]</scope>
    <source>
        <strain evidence="1 2">Koide BX008</strain>
    </source>
</reference>
<organism evidence="1 2">
    <name type="scientific">Amanita muscaria (strain Koide BX008)</name>
    <dbReference type="NCBI Taxonomy" id="946122"/>
    <lineage>
        <taxon>Eukaryota</taxon>
        <taxon>Fungi</taxon>
        <taxon>Dikarya</taxon>
        <taxon>Basidiomycota</taxon>
        <taxon>Agaricomycotina</taxon>
        <taxon>Agaricomycetes</taxon>
        <taxon>Agaricomycetidae</taxon>
        <taxon>Agaricales</taxon>
        <taxon>Pluteineae</taxon>
        <taxon>Amanitaceae</taxon>
        <taxon>Amanita</taxon>
    </lineage>
</organism>
<accession>A0A0C2WBM9</accession>
<dbReference type="InParanoid" id="A0A0C2WBM9"/>
<dbReference type="HOGENOM" id="CLU_2573379_0_0_1"/>
<dbReference type="AlphaFoldDB" id="A0A0C2WBM9"/>
<dbReference type="EMBL" id="KN818331">
    <property type="protein sequence ID" value="KIL58697.1"/>
    <property type="molecule type" value="Genomic_DNA"/>
</dbReference>
<evidence type="ECO:0000313" key="2">
    <source>
        <dbReference type="Proteomes" id="UP000054549"/>
    </source>
</evidence>
<protein>
    <submittedName>
        <fullName evidence="1">Uncharacterized protein</fullName>
    </submittedName>
</protein>
<proteinExistence type="predicted"/>
<name>A0A0C2WBM9_AMAMK</name>